<dbReference type="InterPro" id="IPR008775">
    <property type="entry name" value="Phytyl_CoA_dOase-like"/>
</dbReference>
<dbReference type="PANTHER" id="PTHR40128">
    <property type="entry name" value="EXPRESSED PROTEIN"/>
    <property type="match status" value="1"/>
</dbReference>
<evidence type="ECO:0000313" key="5">
    <source>
        <dbReference type="Proteomes" id="UP000663829"/>
    </source>
</evidence>
<evidence type="ECO:0000313" key="2">
    <source>
        <dbReference type="EMBL" id="CAF1012540.1"/>
    </source>
</evidence>
<dbReference type="OrthoDB" id="2328924at2759"/>
<dbReference type="EMBL" id="CAJNOK010003780">
    <property type="protein sequence ID" value="CAF0914263.1"/>
    <property type="molecule type" value="Genomic_DNA"/>
</dbReference>
<evidence type="ECO:0008006" key="6">
    <source>
        <dbReference type="Google" id="ProtNLM"/>
    </source>
</evidence>
<evidence type="ECO:0000313" key="4">
    <source>
        <dbReference type="EMBL" id="CAF3783848.1"/>
    </source>
</evidence>
<sequence length="366" mass="41658">MSSEEPLYVQLGPRKWELGGEYLKLLEPCNQCLEAEDVGLALRNQLDDKGYIYLKQVLPEESVLKARAAVLEHIQHLNDTGILKKPVFSSSYVDGILSSGCDVGCIPFMEGSNSITNHPSVLNIIENSYLYHIFTCIFHGIRPVTFDFKWLRGMHHGGNTGCHLDRVYMNRGSPQLLTCWIPFDNLTLDMSVLAVLEGSHRMDRSDDNGYAKLQNTYANMDVDRDKLQGTGWFTEDPMEFYQLNEALPNKDQFGHRSSHSDPVWKTTAFSAGDVLIFTMRTIHMSSVNLTNKLRLSCDTRWQPSNEPADPRFIQVEKTLIGHAETKFGLYAKNADKIEDGKTTMKQWRKKWGFVIKPDTEEMPLNS</sequence>
<dbReference type="Gene3D" id="2.60.120.620">
    <property type="entry name" value="q2cbj1_9rhob like domain"/>
    <property type="match status" value="1"/>
</dbReference>
<name>A0A814HQF7_9BILA</name>
<gene>
    <name evidence="2" type="ORF">GPM918_LOCUS14343</name>
    <name evidence="1" type="ORF">OVA965_LOCUS10285</name>
    <name evidence="4" type="ORF">SRO942_LOCUS14340</name>
    <name evidence="3" type="ORF">TMI583_LOCUS10281</name>
</gene>
<keyword evidence="5" id="KW-1185">Reference proteome</keyword>
<dbReference type="EMBL" id="CAJOBA010003781">
    <property type="protein sequence ID" value="CAF3692853.1"/>
    <property type="molecule type" value="Genomic_DNA"/>
</dbReference>
<dbReference type="EMBL" id="CAJNOQ010003441">
    <property type="protein sequence ID" value="CAF1012540.1"/>
    <property type="molecule type" value="Genomic_DNA"/>
</dbReference>
<organism evidence="2 5">
    <name type="scientific">Didymodactylos carnosus</name>
    <dbReference type="NCBI Taxonomy" id="1234261"/>
    <lineage>
        <taxon>Eukaryota</taxon>
        <taxon>Metazoa</taxon>
        <taxon>Spiralia</taxon>
        <taxon>Gnathifera</taxon>
        <taxon>Rotifera</taxon>
        <taxon>Eurotatoria</taxon>
        <taxon>Bdelloidea</taxon>
        <taxon>Philodinida</taxon>
        <taxon>Philodinidae</taxon>
        <taxon>Didymodactylos</taxon>
    </lineage>
</organism>
<dbReference type="Proteomes" id="UP000681722">
    <property type="component" value="Unassembled WGS sequence"/>
</dbReference>
<dbReference type="Proteomes" id="UP000677228">
    <property type="component" value="Unassembled WGS sequence"/>
</dbReference>
<dbReference type="AlphaFoldDB" id="A0A814HQF7"/>
<accession>A0A814HQF7</accession>
<proteinExistence type="predicted"/>
<dbReference type="Proteomes" id="UP000682733">
    <property type="component" value="Unassembled WGS sequence"/>
</dbReference>
<dbReference type="Proteomes" id="UP000663829">
    <property type="component" value="Unassembled WGS sequence"/>
</dbReference>
<comment type="caution">
    <text evidence="2">The sequence shown here is derived from an EMBL/GenBank/DDBJ whole genome shotgun (WGS) entry which is preliminary data.</text>
</comment>
<reference evidence="2" key="1">
    <citation type="submission" date="2021-02" db="EMBL/GenBank/DDBJ databases">
        <authorList>
            <person name="Nowell W R."/>
        </authorList>
    </citation>
    <scope>NUCLEOTIDE SEQUENCE</scope>
</reference>
<evidence type="ECO:0000313" key="3">
    <source>
        <dbReference type="EMBL" id="CAF3692853.1"/>
    </source>
</evidence>
<dbReference type="EMBL" id="CAJOBC010003440">
    <property type="protein sequence ID" value="CAF3783848.1"/>
    <property type="molecule type" value="Genomic_DNA"/>
</dbReference>
<dbReference type="PANTHER" id="PTHR40128:SF1">
    <property type="entry name" value="PHYTANOYL-COA HYDROXYLASE"/>
    <property type="match status" value="1"/>
</dbReference>
<protein>
    <recommendedName>
        <fullName evidence="6">Phytanoyl-CoA dioxygenase</fullName>
    </recommendedName>
</protein>
<dbReference type="SUPFAM" id="SSF51197">
    <property type="entry name" value="Clavaminate synthase-like"/>
    <property type="match status" value="1"/>
</dbReference>
<evidence type="ECO:0000313" key="1">
    <source>
        <dbReference type="EMBL" id="CAF0914263.1"/>
    </source>
</evidence>
<dbReference type="Pfam" id="PF05721">
    <property type="entry name" value="PhyH"/>
    <property type="match status" value="1"/>
</dbReference>